<reference evidence="1" key="1">
    <citation type="submission" date="2025-08" db="UniProtKB">
        <authorList>
            <consortium name="Ensembl"/>
        </authorList>
    </citation>
    <scope>IDENTIFICATION</scope>
</reference>
<proteinExistence type="predicted"/>
<evidence type="ECO:0000313" key="1">
    <source>
        <dbReference type="Ensembl" id="ENSMMMP00000019518.1"/>
    </source>
</evidence>
<sequence>MSSPNTPYSYPLPKGPSDVNGMPVGIYQAFPNIHPPQIPATPPSYESVDDINADKNVSSAQIFGSQIYTEIVINTGFILTYSDMHRL</sequence>
<name>A0A8C5ZTL1_MARMA</name>
<protein>
    <submittedName>
        <fullName evidence="1">Uncharacterized protein</fullName>
    </submittedName>
</protein>
<keyword evidence="2" id="KW-1185">Reference proteome</keyword>
<organism evidence="1 2">
    <name type="scientific">Marmota marmota marmota</name>
    <name type="common">Alpine marmot</name>
    <dbReference type="NCBI Taxonomy" id="9994"/>
    <lineage>
        <taxon>Eukaryota</taxon>
        <taxon>Metazoa</taxon>
        <taxon>Chordata</taxon>
        <taxon>Craniata</taxon>
        <taxon>Vertebrata</taxon>
        <taxon>Euteleostomi</taxon>
        <taxon>Mammalia</taxon>
        <taxon>Eutheria</taxon>
        <taxon>Euarchontoglires</taxon>
        <taxon>Glires</taxon>
        <taxon>Rodentia</taxon>
        <taxon>Sciuromorpha</taxon>
        <taxon>Sciuridae</taxon>
        <taxon>Xerinae</taxon>
        <taxon>Marmotini</taxon>
        <taxon>Marmota</taxon>
    </lineage>
</organism>
<dbReference type="Proteomes" id="UP000694407">
    <property type="component" value="Unplaced"/>
</dbReference>
<dbReference type="AlphaFoldDB" id="A0A8C5ZTL1"/>
<evidence type="ECO:0000313" key="2">
    <source>
        <dbReference type="Proteomes" id="UP000694407"/>
    </source>
</evidence>
<reference evidence="1" key="2">
    <citation type="submission" date="2025-09" db="UniProtKB">
        <authorList>
            <consortium name="Ensembl"/>
        </authorList>
    </citation>
    <scope>IDENTIFICATION</scope>
</reference>
<dbReference type="Ensembl" id="ENSMMMT00000022169.1">
    <property type="protein sequence ID" value="ENSMMMP00000019518.1"/>
    <property type="gene ID" value="ENSMMMG00000017249.1"/>
</dbReference>
<accession>A0A8C5ZTL1</accession>
<dbReference type="GeneTree" id="ENSGT00950000185136"/>